<keyword evidence="1" id="KW-0472">Membrane</keyword>
<evidence type="ECO:0008006" key="4">
    <source>
        <dbReference type="Google" id="ProtNLM"/>
    </source>
</evidence>
<dbReference type="InterPro" id="IPR032710">
    <property type="entry name" value="NTF2-like_dom_sf"/>
</dbReference>
<keyword evidence="1" id="KW-1133">Transmembrane helix</keyword>
<accession>A0A923L757</accession>
<protein>
    <recommendedName>
        <fullName evidence="4">DUF4878 domain-containing protein</fullName>
    </recommendedName>
</protein>
<gene>
    <name evidence="2" type="ORF">H8S33_12995</name>
</gene>
<evidence type="ECO:0000256" key="1">
    <source>
        <dbReference type="SAM" id="Phobius"/>
    </source>
</evidence>
<name>A0A923L757_9BACI</name>
<dbReference type="SUPFAM" id="SSF54427">
    <property type="entry name" value="NTF2-like"/>
    <property type="match status" value="1"/>
</dbReference>
<reference evidence="2" key="1">
    <citation type="submission" date="2020-08" db="EMBL/GenBank/DDBJ databases">
        <title>Genome public.</title>
        <authorList>
            <person name="Liu C."/>
            <person name="Sun Q."/>
        </authorList>
    </citation>
    <scope>NUCLEOTIDE SEQUENCE</scope>
    <source>
        <strain evidence="2">BX22</strain>
    </source>
</reference>
<comment type="caution">
    <text evidence="2">The sequence shown here is derived from an EMBL/GenBank/DDBJ whole genome shotgun (WGS) entry which is preliminary data.</text>
</comment>
<evidence type="ECO:0000313" key="3">
    <source>
        <dbReference type="Proteomes" id="UP000637359"/>
    </source>
</evidence>
<evidence type="ECO:0000313" key="2">
    <source>
        <dbReference type="EMBL" id="MBC5637726.1"/>
    </source>
</evidence>
<organism evidence="2 3">
    <name type="scientific">Ornithinibacillus hominis</name>
    <dbReference type="NCBI Taxonomy" id="2763055"/>
    <lineage>
        <taxon>Bacteria</taxon>
        <taxon>Bacillati</taxon>
        <taxon>Bacillota</taxon>
        <taxon>Bacilli</taxon>
        <taxon>Bacillales</taxon>
        <taxon>Bacillaceae</taxon>
        <taxon>Ornithinibacillus</taxon>
    </lineage>
</organism>
<keyword evidence="3" id="KW-1185">Reference proteome</keyword>
<dbReference type="RefSeq" id="WP_186870431.1">
    <property type="nucleotide sequence ID" value="NZ_JACOOL010000009.1"/>
</dbReference>
<proteinExistence type="predicted"/>
<dbReference type="AlphaFoldDB" id="A0A923L757"/>
<sequence length="165" mass="19995">MNRNRNRRVFIVIFFVIIVLLLSGFVYFFIFQTPSNQAEKAVEKFYEYEQEGAFSESWEMFHPYMKERFDKGDYLQDRPHVFFHHFGVNTFTFTLEKAKLIRNWQIEEEVEPIDEVYKVTVVQYYQGLYGNFEIVQDVYATSLDGKWTILWDYKKTGIIEDLEEK</sequence>
<keyword evidence="1" id="KW-0812">Transmembrane</keyword>
<dbReference type="Proteomes" id="UP000637359">
    <property type="component" value="Unassembled WGS sequence"/>
</dbReference>
<dbReference type="EMBL" id="JACOOL010000009">
    <property type="protein sequence ID" value="MBC5637726.1"/>
    <property type="molecule type" value="Genomic_DNA"/>
</dbReference>
<feature type="transmembrane region" description="Helical" evidence="1">
    <location>
        <begin position="9"/>
        <end position="30"/>
    </location>
</feature>